<proteinExistence type="predicted"/>
<dbReference type="AlphaFoldDB" id="A0A5B7FGI1"/>
<comment type="caution">
    <text evidence="2">The sequence shown here is derived from an EMBL/GenBank/DDBJ whole genome shotgun (WGS) entry which is preliminary data.</text>
</comment>
<evidence type="ECO:0000313" key="3">
    <source>
        <dbReference type="Proteomes" id="UP000324222"/>
    </source>
</evidence>
<protein>
    <submittedName>
        <fullName evidence="2">Uncharacterized protein</fullName>
    </submittedName>
</protein>
<name>A0A5B7FGI1_PORTR</name>
<feature type="compositionally biased region" description="Pro residues" evidence="1">
    <location>
        <begin position="76"/>
        <end position="85"/>
    </location>
</feature>
<organism evidence="2 3">
    <name type="scientific">Portunus trituberculatus</name>
    <name type="common">Swimming crab</name>
    <name type="synonym">Neptunus trituberculatus</name>
    <dbReference type="NCBI Taxonomy" id="210409"/>
    <lineage>
        <taxon>Eukaryota</taxon>
        <taxon>Metazoa</taxon>
        <taxon>Ecdysozoa</taxon>
        <taxon>Arthropoda</taxon>
        <taxon>Crustacea</taxon>
        <taxon>Multicrustacea</taxon>
        <taxon>Malacostraca</taxon>
        <taxon>Eumalacostraca</taxon>
        <taxon>Eucarida</taxon>
        <taxon>Decapoda</taxon>
        <taxon>Pleocyemata</taxon>
        <taxon>Brachyura</taxon>
        <taxon>Eubrachyura</taxon>
        <taxon>Portunoidea</taxon>
        <taxon>Portunidae</taxon>
        <taxon>Portuninae</taxon>
        <taxon>Portunus</taxon>
    </lineage>
</organism>
<evidence type="ECO:0000313" key="2">
    <source>
        <dbReference type="EMBL" id="MPC44038.1"/>
    </source>
</evidence>
<dbReference type="EMBL" id="VSRR010006093">
    <property type="protein sequence ID" value="MPC44038.1"/>
    <property type="molecule type" value="Genomic_DNA"/>
</dbReference>
<gene>
    <name evidence="2" type="ORF">E2C01_037696</name>
</gene>
<feature type="compositionally biased region" description="Basic and acidic residues" evidence="1">
    <location>
        <begin position="25"/>
        <end position="38"/>
    </location>
</feature>
<reference evidence="2 3" key="1">
    <citation type="submission" date="2019-05" db="EMBL/GenBank/DDBJ databases">
        <title>Another draft genome of Portunus trituberculatus and its Hox gene families provides insights of decapod evolution.</title>
        <authorList>
            <person name="Jeong J.-H."/>
            <person name="Song I."/>
            <person name="Kim S."/>
            <person name="Choi T."/>
            <person name="Kim D."/>
            <person name="Ryu S."/>
            <person name="Kim W."/>
        </authorList>
    </citation>
    <scope>NUCLEOTIDE SEQUENCE [LARGE SCALE GENOMIC DNA]</scope>
    <source>
        <tissue evidence="2">Muscle</tissue>
    </source>
</reference>
<accession>A0A5B7FGI1</accession>
<evidence type="ECO:0000256" key="1">
    <source>
        <dbReference type="SAM" id="MobiDB-lite"/>
    </source>
</evidence>
<feature type="region of interest" description="Disordered" evidence="1">
    <location>
        <begin position="25"/>
        <end position="88"/>
    </location>
</feature>
<dbReference type="Proteomes" id="UP000324222">
    <property type="component" value="Unassembled WGS sequence"/>
</dbReference>
<sequence length="177" mass="19729">MLAEQRVAQTKWLKRTLTLHSNRFRERSDITGEPRDSPCSRQGTTKFEFKSPSMHSVVRGHPTAKSYQPHLKARTRPPPTPPQPTPTTSIALLQDLNPSTAKDSPHSVWDLITLLDNCTITSFSERRERSELSTTRVRTNTSWTVGLNPSGAVLPLSSQYGNTPSTKFPFSCNPGLS</sequence>
<keyword evidence="3" id="KW-1185">Reference proteome</keyword>